<dbReference type="EMBL" id="JBHSPW010000011">
    <property type="protein sequence ID" value="MFC5895735.1"/>
    <property type="molecule type" value="Genomic_DNA"/>
</dbReference>
<name>A0ABW1FPE5_9ACTN</name>
<dbReference type="Proteomes" id="UP001596241">
    <property type="component" value="Unassembled WGS sequence"/>
</dbReference>
<feature type="transmembrane region" description="Helical" evidence="1">
    <location>
        <begin position="6"/>
        <end position="27"/>
    </location>
</feature>
<keyword evidence="3" id="KW-1185">Reference proteome</keyword>
<protein>
    <submittedName>
        <fullName evidence="2">Uncharacterized protein</fullName>
    </submittedName>
</protein>
<keyword evidence="1" id="KW-1133">Transmembrane helix</keyword>
<gene>
    <name evidence="2" type="ORF">ACFP3M_23355</name>
</gene>
<evidence type="ECO:0000313" key="2">
    <source>
        <dbReference type="EMBL" id="MFC5895735.1"/>
    </source>
</evidence>
<sequence length="121" mass="13832">MDWFWWVFIFFMAGGFAKVADTARGALRTRHERRMERLETDRAQRAELAAAQEPPKPVCGCTHHLAKHDKSGKCHEPVERPVAWDADHRPVRYEAGPCACQQYVGPQPLAQIYAEDLTDRA</sequence>
<keyword evidence="1" id="KW-0472">Membrane</keyword>
<keyword evidence="1" id="KW-0812">Transmembrane</keyword>
<evidence type="ECO:0000256" key="1">
    <source>
        <dbReference type="SAM" id="Phobius"/>
    </source>
</evidence>
<evidence type="ECO:0000313" key="3">
    <source>
        <dbReference type="Proteomes" id="UP001596241"/>
    </source>
</evidence>
<proteinExistence type="predicted"/>
<dbReference type="RefSeq" id="WP_345088260.1">
    <property type="nucleotide sequence ID" value="NZ_BAAAWG010000014.1"/>
</dbReference>
<reference evidence="3" key="1">
    <citation type="journal article" date="2019" name="Int. J. Syst. Evol. Microbiol.">
        <title>The Global Catalogue of Microorganisms (GCM) 10K type strain sequencing project: providing services to taxonomists for standard genome sequencing and annotation.</title>
        <authorList>
            <consortium name="The Broad Institute Genomics Platform"/>
            <consortium name="The Broad Institute Genome Sequencing Center for Infectious Disease"/>
            <person name="Wu L."/>
            <person name="Ma J."/>
        </authorList>
    </citation>
    <scope>NUCLEOTIDE SEQUENCE [LARGE SCALE GENOMIC DNA]</scope>
    <source>
        <strain evidence="3">CGMCC 1.15809</strain>
    </source>
</reference>
<accession>A0ABW1FPE5</accession>
<organism evidence="2 3">
    <name type="scientific">Streptomyces ramulosus</name>
    <dbReference type="NCBI Taxonomy" id="47762"/>
    <lineage>
        <taxon>Bacteria</taxon>
        <taxon>Bacillati</taxon>
        <taxon>Actinomycetota</taxon>
        <taxon>Actinomycetes</taxon>
        <taxon>Kitasatosporales</taxon>
        <taxon>Streptomycetaceae</taxon>
        <taxon>Streptomyces</taxon>
    </lineage>
</organism>
<comment type="caution">
    <text evidence="2">The sequence shown here is derived from an EMBL/GenBank/DDBJ whole genome shotgun (WGS) entry which is preliminary data.</text>
</comment>